<dbReference type="Proteomes" id="UP001146120">
    <property type="component" value="Unassembled WGS sequence"/>
</dbReference>
<keyword evidence="1" id="KW-1133">Transmembrane helix</keyword>
<name>A0AAV2Z1D7_9STRA</name>
<gene>
    <name evidence="2" type="ORF">N0F65_000412</name>
</gene>
<feature type="transmembrane region" description="Helical" evidence="1">
    <location>
        <begin position="27"/>
        <end position="46"/>
    </location>
</feature>
<organism evidence="2 3">
    <name type="scientific">Lagenidium giganteum</name>
    <dbReference type="NCBI Taxonomy" id="4803"/>
    <lineage>
        <taxon>Eukaryota</taxon>
        <taxon>Sar</taxon>
        <taxon>Stramenopiles</taxon>
        <taxon>Oomycota</taxon>
        <taxon>Peronosporomycetes</taxon>
        <taxon>Pythiales</taxon>
        <taxon>Pythiaceae</taxon>
    </lineage>
</organism>
<evidence type="ECO:0000256" key="1">
    <source>
        <dbReference type="SAM" id="Phobius"/>
    </source>
</evidence>
<keyword evidence="3" id="KW-1185">Reference proteome</keyword>
<comment type="caution">
    <text evidence="2">The sequence shown here is derived from an EMBL/GenBank/DDBJ whole genome shotgun (WGS) entry which is preliminary data.</text>
</comment>
<sequence>MSTLRVPAVWVGPSIRSDIFDVVSVSIGVRFALLGVAIATVSCIVAPRQLTRVLHRTITTPAIAMVTIALSLVASHICQNEVAVQWRLHSLEGFDQTREAVFERKLNQLYCQARASHTCNHGTVADAQRLFHLKHWSNCSDRQLVSNDFR</sequence>
<dbReference type="AlphaFoldDB" id="A0AAV2Z1D7"/>
<keyword evidence="1" id="KW-0812">Transmembrane</keyword>
<reference evidence="2" key="1">
    <citation type="submission" date="2022-11" db="EMBL/GenBank/DDBJ databases">
        <authorList>
            <person name="Morgan W.R."/>
            <person name="Tartar A."/>
        </authorList>
    </citation>
    <scope>NUCLEOTIDE SEQUENCE</scope>
    <source>
        <strain evidence="2">ARSEF 373</strain>
    </source>
</reference>
<evidence type="ECO:0000313" key="3">
    <source>
        <dbReference type="Proteomes" id="UP001146120"/>
    </source>
</evidence>
<reference evidence="2" key="2">
    <citation type="journal article" date="2023" name="Microbiol Resour">
        <title>Decontamination and Annotation of the Draft Genome Sequence of the Oomycete Lagenidium giganteum ARSEF 373.</title>
        <authorList>
            <person name="Morgan W.R."/>
            <person name="Tartar A."/>
        </authorList>
    </citation>
    <scope>NUCLEOTIDE SEQUENCE</scope>
    <source>
        <strain evidence="2">ARSEF 373</strain>
    </source>
</reference>
<protein>
    <submittedName>
        <fullName evidence="2">Uncharacterized protein</fullName>
    </submittedName>
</protein>
<keyword evidence="1" id="KW-0472">Membrane</keyword>
<dbReference type="EMBL" id="DAKRPA010000070">
    <property type="protein sequence ID" value="DBA00121.1"/>
    <property type="molecule type" value="Genomic_DNA"/>
</dbReference>
<proteinExistence type="predicted"/>
<evidence type="ECO:0000313" key="2">
    <source>
        <dbReference type="EMBL" id="DBA00121.1"/>
    </source>
</evidence>
<accession>A0AAV2Z1D7</accession>